<evidence type="ECO:0000256" key="3">
    <source>
        <dbReference type="ARBA" id="ARBA00022475"/>
    </source>
</evidence>
<dbReference type="GO" id="GO:0005886">
    <property type="term" value="C:plasma membrane"/>
    <property type="evidence" value="ECO:0007669"/>
    <property type="project" value="UniProtKB-SubCell"/>
</dbReference>
<dbReference type="GO" id="GO:0008360">
    <property type="term" value="P:regulation of cell shape"/>
    <property type="evidence" value="ECO:0007669"/>
    <property type="project" value="UniProtKB-KW"/>
</dbReference>
<proteinExistence type="inferred from homology"/>
<evidence type="ECO:0000256" key="4">
    <source>
        <dbReference type="ARBA" id="ARBA00022692"/>
    </source>
</evidence>
<feature type="transmembrane region" description="Helical" evidence="8">
    <location>
        <begin position="144"/>
        <end position="166"/>
    </location>
</feature>
<accession>A0A1M5EPJ4</accession>
<evidence type="ECO:0000256" key="1">
    <source>
        <dbReference type="ARBA" id="ARBA00004651"/>
    </source>
</evidence>
<sequence length="171" mass="20050">MNSKIILVNIFRWFLLLFIQILLLRNLSFYGLATPFVYIIFLLLLPFKIPNLLLYLIAFFTGLTLDAFYDTMGVHAAACVTLAFVRISFITVTVNKDNFDEPEPTLGNMGFKWFSIYAIFCTLAHHVVLFFLETFRLTEFSYTLLRCLFSSLFTLFLIILIEFIFYNRKAR</sequence>
<dbReference type="EMBL" id="FQUQ01000003">
    <property type="protein sequence ID" value="SHF81040.1"/>
    <property type="molecule type" value="Genomic_DNA"/>
</dbReference>
<dbReference type="Proteomes" id="UP000184287">
    <property type="component" value="Unassembled WGS sequence"/>
</dbReference>
<evidence type="ECO:0000256" key="2">
    <source>
        <dbReference type="ARBA" id="ARBA00007776"/>
    </source>
</evidence>
<evidence type="ECO:0000256" key="8">
    <source>
        <dbReference type="SAM" id="Phobius"/>
    </source>
</evidence>
<reference evidence="10" key="1">
    <citation type="submission" date="2016-11" db="EMBL/GenBank/DDBJ databases">
        <authorList>
            <person name="Varghese N."/>
            <person name="Submissions S."/>
        </authorList>
    </citation>
    <scope>NUCLEOTIDE SEQUENCE [LARGE SCALE GENOMIC DNA]</scope>
    <source>
        <strain evidence="10">DSM 16990</strain>
    </source>
</reference>
<name>A0A1M5EPJ4_9SPHI</name>
<gene>
    <name evidence="9" type="ORF">SAMN04488522_103732</name>
</gene>
<feature type="transmembrane region" description="Helical" evidence="8">
    <location>
        <begin position="76"/>
        <end position="94"/>
    </location>
</feature>
<keyword evidence="7 8" id="KW-0472">Membrane</keyword>
<protein>
    <submittedName>
        <fullName evidence="9">Rod shape-determining protein MreD</fullName>
    </submittedName>
</protein>
<feature type="transmembrane region" description="Helical" evidence="8">
    <location>
        <begin position="114"/>
        <end position="132"/>
    </location>
</feature>
<keyword evidence="6 8" id="KW-1133">Transmembrane helix</keyword>
<dbReference type="STRING" id="288992.SAMN04488522_103732"/>
<dbReference type="RefSeq" id="WP_073232469.1">
    <property type="nucleotide sequence ID" value="NZ_FQUQ01000003.1"/>
</dbReference>
<comment type="similarity">
    <text evidence="2">Belongs to the MreD family.</text>
</comment>
<organism evidence="9 10">
    <name type="scientific">Pedobacter caeni</name>
    <dbReference type="NCBI Taxonomy" id="288992"/>
    <lineage>
        <taxon>Bacteria</taxon>
        <taxon>Pseudomonadati</taxon>
        <taxon>Bacteroidota</taxon>
        <taxon>Sphingobacteriia</taxon>
        <taxon>Sphingobacteriales</taxon>
        <taxon>Sphingobacteriaceae</taxon>
        <taxon>Pedobacter</taxon>
    </lineage>
</organism>
<evidence type="ECO:0000256" key="5">
    <source>
        <dbReference type="ARBA" id="ARBA00022960"/>
    </source>
</evidence>
<keyword evidence="3" id="KW-1003">Cell membrane</keyword>
<evidence type="ECO:0000313" key="10">
    <source>
        <dbReference type="Proteomes" id="UP000184287"/>
    </source>
</evidence>
<dbReference type="AlphaFoldDB" id="A0A1M5EPJ4"/>
<keyword evidence="4 8" id="KW-0812">Transmembrane</keyword>
<keyword evidence="5" id="KW-0133">Cell shape</keyword>
<feature type="transmembrane region" description="Helical" evidence="8">
    <location>
        <begin position="6"/>
        <end position="24"/>
    </location>
</feature>
<dbReference type="InterPro" id="IPR007227">
    <property type="entry name" value="Cell_shape_determining_MreD"/>
</dbReference>
<keyword evidence="10" id="KW-1185">Reference proteome</keyword>
<evidence type="ECO:0000256" key="7">
    <source>
        <dbReference type="ARBA" id="ARBA00023136"/>
    </source>
</evidence>
<comment type="subcellular location">
    <subcellularLocation>
        <location evidence="1">Cell membrane</location>
        <topology evidence="1">Multi-pass membrane protein</topology>
    </subcellularLocation>
</comment>
<dbReference type="NCBIfam" id="TIGR03426">
    <property type="entry name" value="shape_MreD"/>
    <property type="match status" value="1"/>
</dbReference>
<dbReference type="OrthoDB" id="1132160at2"/>
<evidence type="ECO:0000256" key="6">
    <source>
        <dbReference type="ARBA" id="ARBA00022989"/>
    </source>
</evidence>
<evidence type="ECO:0000313" key="9">
    <source>
        <dbReference type="EMBL" id="SHF81040.1"/>
    </source>
</evidence>